<protein>
    <submittedName>
        <fullName evidence="3">UspA family nucleotide-binding protein</fullName>
    </submittedName>
</protein>
<dbReference type="STRING" id="1302272.FC96_GL000028"/>
<name>A0A0R1HUC5_9LACO</name>
<organism evidence="3 4">
    <name type="scientific">Secundilactobacillus kimchicus JCM 15530</name>
    <dbReference type="NCBI Taxonomy" id="1302272"/>
    <lineage>
        <taxon>Bacteria</taxon>
        <taxon>Bacillati</taxon>
        <taxon>Bacillota</taxon>
        <taxon>Bacilli</taxon>
        <taxon>Lactobacillales</taxon>
        <taxon>Lactobacillaceae</taxon>
        <taxon>Secundilactobacillus</taxon>
    </lineage>
</organism>
<comment type="caution">
    <text evidence="3">The sequence shown here is derived from an EMBL/GenBank/DDBJ whole genome shotgun (WGS) entry which is preliminary data.</text>
</comment>
<dbReference type="InterPro" id="IPR006016">
    <property type="entry name" value="UspA"/>
</dbReference>
<dbReference type="InterPro" id="IPR006015">
    <property type="entry name" value="Universal_stress_UspA"/>
</dbReference>
<dbReference type="Gene3D" id="3.40.50.620">
    <property type="entry name" value="HUPs"/>
    <property type="match status" value="1"/>
</dbReference>
<feature type="domain" description="UspA" evidence="2">
    <location>
        <begin position="9"/>
        <end position="155"/>
    </location>
</feature>
<dbReference type="Proteomes" id="UP000050911">
    <property type="component" value="Unassembled WGS sequence"/>
</dbReference>
<evidence type="ECO:0000313" key="4">
    <source>
        <dbReference type="Proteomes" id="UP000050911"/>
    </source>
</evidence>
<dbReference type="AlphaFoldDB" id="A0A0R1HUC5"/>
<reference evidence="3 4" key="1">
    <citation type="journal article" date="2015" name="Genome Announc.">
        <title>Expanding the biotechnology potential of lactobacilli through comparative genomics of 213 strains and associated genera.</title>
        <authorList>
            <person name="Sun Z."/>
            <person name="Harris H.M."/>
            <person name="McCann A."/>
            <person name="Guo C."/>
            <person name="Argimon S."/>
            <person name="Zhang W."/>
            <person name="Yang X."/>
            <person name="Jeffery I.B."/>
            <person name="Cooney J.C."/>
            <person name="Kagawa T.F."/>
            <person name="Liu W."/>
            <person name="Song Y."/>
            <person name="Salvetti E."/>
            <person name="Wrobel A."/>
            <person name="Rasinkangas P."/>
            <person name="Parkhill J."/>
            <person name="Rea M.C."/>
            <person name="O'Sullivan O."/>
            <person name="Ritari J."/>
            <person name="Douillard F.P."/>
            <person name="Paul Ross R."/>
            <person name="Yang R."/>
            <person name="Briner A.E."/>
            <person name="Felis G.E."/>
            <person name="de Vos W.M."/>
            <person name="Barrangou R."/>
            <person name="Klaenhammer T.R."/>
            <person name="Caufield P.W."/>
            <person name="Cui Y."/>
            <person name="Zhang H."/>
            <person name="O'Toole P.W."/>
        </authorList>
    </citation>
    <scope>NUCLEOTIDE SEQUENCE [LARGE SCALE GENOMIC DNA]</scope>
    <source>
        <strain evidence="3 4">JCM 15530</strain>
    </source>
</reference>
<dbReference type="Pfam" id="PF00582">
    <property type="entry name" value="Usp"/>
    <property type="match status" value="1"/>
</dbReference>
<dbReference type="EMBL" id="AZCX01000001">
    <property type="protein sequence ID" value="KRK49113.1"/>
    <property type="molecule type" value="Genomic_DNA"/>
</dbReference>
<dbReference type="PANTHER" id="PTHR46268:SF6">
    <property type="entry name" value="UNIVERSAL STRESS PROTEIN UP12"/>
    <property type="match status" value="1"/>
</dbReference>
<keyword evidence="4" id="KW-1185">Reference proteome</keyword>
<dbReference type="PANTHER" id="PTHR46268">
    <property type="entry name" value="STRESS RESPONSE PROTEIN NHAX"/>
    <property type="match status" value="1"/>
</dbReference>
<dbReference type="InterPro" id="IPR014729">
    <property type="entry name" value="Rossmann-like_a/b/a_fold"/>
</dbReference>
<accession>A0A0R1HUC5</accession>
<evidence type="ECO:0000256" key="1">
    <source>
        <dbReference type="ARBA" id="ARBA00008791"/>
    </source>
</evidence>
<comment type="similarity">
    <text evidence="1">Belongs to the universal stress protein A family.</text>
</comment>
<gene>
    <name evidence="3" type="ORF">FC96_GL000028</name>
</gene>
<evidence type="ECO:0000259" key="2">
    <source>
        <dbReference type="Pfam" id="PF00582"/>
    </source>
</evidence>
<dbReference type="CDD" id="cd00293">
    <property type="entry name" value="USP-like"/>
    <property type="match status" value="1"/>
</dbReference>
<evidence type="ECO:0000313" key="3">
    <source>
        <dbReference type="EMBL" id="KRK49113.1"/>
    </source>
</evidence>
<sequence>MVMADLSEYHRILVGVDGSRQAKKAYDKAVAVAKRNQSVLIIVSVLSISKLVGLGATQAGFGAVDQTVLDEVKEKMDRLVADYQKQAIQSGVSQVETSVSYGNPKTELAQVLPETFNADLIILGATGLNAVQRMVMGSNASYVVANAQSDVLIVRTAVAGDD</sequence>
<dbReference type="SUPFAM" id="SSF52402">
    <property type="entry name" value="Adenine nucleotide alpha hydrolases-like"/>
    <property type="match status" value="1"/>
</dbReference>
<proteinExistence type="inferred from homology"/>
<dbReference type="PATRIC" id="fig|1302272.5.peg.28"/>
<dbReference type="PRINTS" id="PR01438">
    <property type="entry name" value="UNVRSLSTRESS"/>
</dbReference>